<reference evidence="2" key="1">
    <citation type="journal article" date="2020" name="Fungal Divers.">
        <title>Resolving the Mortierellaceae phylogeny through synthesis of multi-gene phylogenetics and phylogenomics.</title>
        <authorList>
            <person name="Vandepol N."/>
            <person name="Liber J."/>
            <person name="Desiro A."/>
            <person name="Na H."/>
            <person name="Kennedy M."/>
            <person name="Barry K."/>
            <person name="Grigoriev I.V."/>
            <person name="Miller A.N."/>
            <person name="O'Donnell K."/>
            <person name="Stajich J.E."/>
            <person name="Bonito G."/>
        </authorList>
    </citation>
    <scope>NUCLEOTIDE SEQUENCE</scope>
    <source>
        <strain evidence="2">CK1249</strain>
    </source>
</reference>
<evidence type="ECO:0000313" key="3">
    <source>
        <dbReference type="Proteomes" id="UP000738359"/>
    </source>
</evidence>
<gene>
    <name evidence="2" type="primary">NAT1</name>
    <name evidence="2" type="ORF">BGZ70_006892</name>
</gene>
<sequence>MSIGAVEHLTREQVFGILRRIQFPLAQPDVFPEPTLETLRELQYRCVASIPFETLSLRLTEKREVDISLQGIYDRVVTNHRGGWCFSLNRLAFELLRSLGYTTQFTLARVCKPLHYGDPIVFTAKTHRVSIVRFEDGSKYVFDIGFGNTPLRPLPLKEGAVIEYFGHKRRMVKTVHNLEQPELLGNPPMKMWCMEEYLGEDKWVPCYAFTEQQFYENDCELGNFHTCHSPQSIFYKAFWCVQGTLDGRTLVLMGKELKIRDATGTVKTIVFEKEQDRVDALAEYFGIVLTEEELKHHDQRIE</sequence>
<dbReference type="Proteomes" id="UP000738359">
    <property type="component" value="Unassembled WGS sequence"/>
</dbReference>
<proteinExistence type="inferred from homology"/>
<dbReference type="Pfam" id="PF00797">
    <property type="entry name" value="Acetyltransf_2"/>
    <property type="match status" value="1"/>
</dbReference>
<accession>A0A9P6M3P3</accession>
<dbReference type="GO" id="GO:0016407">
    <property type="term" value="F:acetyltransferase activity"/>
    <property type="evidence" value="ECO:0007669"/>
    <property type="project" value="InterPro"/>
</dbReference>
<dbReference type="Gene3D" id="3.30.2140.20">
    <property type="match status" value="1"/>
</dbReference>
<evidence type="ECO:0000313" key="2">
    <source>
        <dbReference type="EMBL" id="KAF9964150.1"/>
    </source>
</evidence>
<dbReference type="AlphaFoldDB" id="A0A9P6M3P3"/>
<dbReference type="InterPro" id="IPR053710">
    <property type="entry name" value="Arylamine_NAT_domain_sf"/>
</dbReference>
<dbReference type="EMBL" id="JAAAHY010000400">
    <property type="protein sequence ID" value="KAF9964150.1"/>
    <property type="molecule type" value="Genomic_DNA"/>
</dbReference>
<protein>
    <submittedName>
        <fullName evidence="2">N-terminal acetyltransferase</fullName>
    </submittedName>
</protein>
<evidence type="ECO:0000256" key="1">
    <source>
        <dbReference type="ARBA" id="ARBA00006547"/>
    </source>
</evidence>
<comment type="similarity">
    <text evidence="1">Belongs to the arylamine N-acetyltransferase family.</text>
</comment>
<dbReference type="InterPro" id="IPR038765">
    <property type="entry name" value="Papain-like_cys_pep_sf"/>
</dbReference>
<keyword evidence="3" id="KW-1185">Reference proteome</keyword>
<dbReference type="OrthoDB" id="10260017at2759"/>
<dbReference type="InterPro" id="IPR001447">
    <property type="entry name" value="Arylamine_N-AcTrfase"/>
</dbReference>
<dbReference type="PANTHER" id="PTHR11786:SF0">
    <property type="entry name" value="ARYLAMINE N-ACETYLTRANSFERASE 4-RELATED"/>
    <property type="match status" value="1"/>
</dbReference>
<name>A0A9P6M3P3_MORAP</name>
<comment type="caution">
    <text evidence="2">The sequence shown here is derived from an EMBL/GenBank/DDBJ whole genome shotgun (WGS) entry which is preliminary data.</text>
</comment>
<dbReference type="SUPFAM" id="SSF54001">
    <property type="entry name" value="Cysteine proteinases"/>
    <property type="match status" value="1"/>
</dbReference>
<organism evidence="2 3">
    <name type="scientific">Mortierella alpina</name>
    <name type="common">Oleaginous fungus</name>
    <name type="synonym">Mortierella renispora</name>
    <dbReference type="NCBI Taxonomy" id="64518"/>
    <lineage>
        <taxon>Eukaryota</taxon>
        <taxon>Fungi</taxon>
        <taxon>Fungi incertae sedis</taxon>
        <taxon>Mucoromycota</taxon>
        <taxon>Mortierellomycotina</taxon>
        <taxon>Mortierellomycetes</taxon>
        <taxon>Mortierellales</taxon>
        <taxon>Mortierellaceae</taxon>
        <taxon>Mortierella</taxon>
    </lineage>
</organism>
<dbReference type="PANTHER" id="PTHR11786">
    <property type="entry name" value="N-HYDROXYARYLAMINE O-ACETYLTRANSFERASE"/>
    <property type="match status" value="1"/>
</dbReference>